<dbReference type="EnsemblPlants" id="KQK98777">
    <property type="protein sequence ID" value="KQK98777"/>
    <property type="gene ID" value="SETIT_010027mg"/>
</dbReference>
<dbReference type="GO" id="GO:0004671">
    <property type="term" value="F:protein C-terminal S-isoprenylcysteine carboxyl O-methyltransferase activity"/>
    <property type="evidence" value="ECO:0000318"/>
    <property type="project" value="GO_Central"/>
</dbReference>
<evidence type="ECO:0000256" key="4">
    <source>
        <dbReference type="ARBA" id="ARBA00022603"/>
    </source>
</evidence>
<keyword evidence="6 10" id="KW-0949">S-adenosyl-L-methionine</keyword>
<dbReference type="EMBL" id="AGNK02004504">
    <property type="status" value="NOT_ANNOTATED_CDS"/>
    <property type="molecule type" value="Genomic_DNA"/>
</dbReference>
<dbReference type="EC" id="2.1.1.100" evidence="3 10"/>
<evidence type="ECO:0000256" key="7">
    <source>
        <dbReference type="ARBA" id="ARBA00022692"/>
    </source>
</evidence>
<dbReference type="InParanoid" id="K3Y736"/>
<evidence type="ECO:0000256" key="10">
    <source>
        <dbReference type="RuleBase" id="RU362022"/>
    </source>
</evidence>
<dbReference type="STRING" id="4555.K3Y736"/>
<accession>K3Y736</accession>
<feature type="region of interest" description="Disordered" evidence="11">
    <location>
        <begin position="189"/>
        <end position="216"/>
    </location>
</feature>
<dbReference type="Gramene" id="KQK98777">
    <property type="protein sequence ID" value="KQK98777"/>
    <property type="gene ID" value="SETIT_010027mg"/>
</dbReference>
<comment type="cofactor">
    <cofactor evidence="10">
        <name>Zn(2+)</name>
        <dbReference type="ChEBI" id="CHEBI:29105"/>
    </cofactor>
    <text evidence="10">Divalent metal cations. Probably Zn(2+).</text>
</comment>
<comment type="catalytic activity">
    <reaction evidence="10">
        <text>[protein]-C-terminal S-[(2E,6E)-farnesyl]-L-cysteine + S-adenosyl-L-methionine = [protein]-C-terminal S-[(2E,6E)-farnesyl]-L-cysteine methyl ester + S-adenosyl-L-homocysteine</text>
        <dbReference type="Rhea" id="RHEA:21672"/>
        <dbReference type="Rhea" id="RHEA-COMP:12125"/>
        <dbReference type="Rhea" id="RHEA-COMP:12126"/>
        <dbReference type="ChEBI" id="CHEBI:57856"/>
        <dbReference type="ChEBI" id="CHEBI:59789"/>
        <dbReference type="ChEBI" id="CHEBI:90510"/>
        <dbReference type="ChEBI" id="CHEBI:90511"/>
        <dbReference type="EC" id="2.1.1.100"/>
    </reaction>
</comment>
<comment type="subcellular location">
    <subcellularLocation>
        <location evidence="10">Endoplasmic reticulum membrane</location>
        <topology evidence="10">Multi-pass membrane protein</topology>
    </subcellularLocation>
    <subcellularLocation>
        <location evidence="1">Membrane</location>
        <topology evidence="1">Multi-pass membrane protein</topology>
    </subcellularLocation>
</comment>
<evidence type="ECO:0000256" key="1">
    <source>
        <dbReference type="ARBA" id="ARBA00004141"/>
    </source>
</evidence>
<keyword evidence="10" id="KW-0256">Endoplasmic reticulum</keyword>
<dbReference type="InterPro" id="IPR007269">
    <property type="entry name" value="ICMT_MeTrfase"/>
</dbReference>
<keyword evidence="8 10" id="KW-1133">Transmembrane helix</keyword>
<keyword evidence="4 10" id="KW-0489">Methyltransferase</keyword>
<dbReference type="InterPro" id="IPR025770">
    <property type="entry name" value="PPMT_MeTrfase"/>
</dbReference>
<dbReference type="PANTHER" id="PTHR12714:SF9">
    <property type="entry name" value="PROTEIN-S-ISOPRENYLCYSTEINE O-METHYLTRANSFERASE"/>
    <property type="match status" value="1"/>
</dbReference>
<organism evidence="12 13">
    <name type="scientific">Setaria italica</name>
    <name type="common">Foxtail millet</name>
    <name type="synonym">Panicum italicum</name>
    <dbReference type="NCBI Taxonomy" id="4555"/>
    <lineage>
        <taxon>Eukaryota</taxon>
        <taxon>Viridiplantae</taxon>
        <taxon>Streptophyta</taxon>
        <taxon>Embryophyta</taxon>
        <taxon>Tracheophyta</taxon>
        <taxon>Spermatophyta</taxon>
        <taxon>Magnoliopsida</taxon>
        <taxon>Liliopsida</taxon>
        <taxon>Poales</taxon>
        <taxon>Poaceae</taxon>
        <taxon>PACMAD clade</taxon>
        <taxon>Panicoideae</taxon>
        <taxon>Panicodae</taxon>
        <taxon>Paniceae</taxon>
        <taxon>Cenchrinae</taxon>
        <taxon>Setaria</taxon>
    </lineage>
</organism>
<name>K3Y736_SETIT</name>
<proteinExistence type="inferred from homology"/>
<dbReference type="GO" id="GO:0005783">
    <property type="term" value="C:endoplasmic reticulum"/>
    <property type="evidence" value="ECO:0000318"/>
    <property type="project" value="GO_Central"/>
</dbReference>
<evidence type="ECO:0000313" key="12">
    <source>
        <dbReference type="EnsemblPlants" id="KQK98777"/>
    </source>
</evidence>
<evidence type="ECO:0000256" key="9">
    <source>
        <dbReference type="ARBA" id="ARBA00023136"/>
    </source>
</evidence>
<evidence type="ECO:0000256" key="8">
    <source>
        <dbReference type="ARBA" id="ARBA00022989"/>
    </source>
</evidence>
<evidence type="ECO:0000313" key="13">
    <source>
        <dbReference type="Proteomes" id="UP000004995"/>
    </source>
</evidence>
<keyword evidence="7 10" id="KW-0812">Transmembrane</keyword>
<protein>
    <recommendedName>
        <fullName evidence="3 10">Protein-S-isoprenylcysteine O-methyltransferase</fullName>
        <ecNumber evidence="3 10">2.1.1.100</ecNumber>
    </recommendedName>
</protein>
<dbReference type="Proteomes" id="UP000004995">
    <property type="component" value="Unassembled WGS sequence"/>
</dbReference>
<evidence type="ECO:0000256" key="11">
    <source>
        <dbReference type="SAM" id="MobiDB-lite"/>
    </source>
</evidence>
<reference evidence="13" key="1">
    <citation type="journal article" date="2012" name="Nat. Biotechnol.">
        <title>Reference genome sequence of the model plant Setaria.</title>
        <authorList>
            <person name="Bennetzen J.L."/>
            <person name="Schmutz J."/>
            <person name="Wang H."/>
            <person name="Percifield R."/>
            <person name="Hawkins J."/>
            <person name="Pontaroli A.C."/>
            <person name="Estep M."/>
            <person name="Feng L."/>
            <person name="Vaughn J.N."/>
            <person name="Grimwood J."/>
            <person name="Jenkins J."/>
            <person name="Barry K."/>
            <person name="Lindquist E."/>
            <person name="Hellsten U."/>
            <person name="Deshpande S."/>
            <person name="Wang X."/>
            <person name="Wu X."/>
            <person name="Mitros T."/>
            <person name="Triplett J."/>
            <person name="Yang X."/>
            <person name="Ye C.Y."/>
            <person name="Mauro-Herrera M."/>
            <person name="Wang L."/>
            <person name="Li P."/>
            <person name="Sharma M."/>
            <person name="Sharma R."/>
            <person name="Ronald P.C."/>
            <person name="Panaud O."/>
            <person name="Kellogg E.A."/>
            <person name="Brutnell T.P."/>
            <person name="Doust A.N."/>
            <person name="Tuskan G.A."/>
            <person name="Rokhsar D."/>
            <person name="Devos K.M."/>
        </authorList>
    </citation>
    <scope>NUCLEOTIDE SEQUENCE [LARGE SCALE GENOMIC DNA]</scope>
    <source>
        <strain evidence="13">cv. Yugu1</strain>
    </source>
</reference>
<evidence type="ECO:0000256" key="2">
    <source>
        <dbReference type="ARBA" id="ARBA00009140"/>
    </source>
</evidence>
<dbReference type="AlphaFoldDB" id="K3Y736"/>
<dbReference type="OMA" id="WFISNIG"/>
<comment type="similarity">
    <text evidence="2 10">Belongs to the class VI-like SAM-binding methyltransferase superfamily. Isoprenylcysteine carboxyl methyltransferase family.</text>
</comment>
<dbReference type="Pfam" id="PF04140">
    <property type="entry name" value="ICMT"/>
    <property type="match status" value="1"/>
</dbReference>
<keyword evidence="13" id="KW-1185">Reference proteome</keyword>
<evidence type="ECO:0000256" key="3">
    <source>
        <dbReference type="ARBA" id="ARBA00012151"/>
    </source>
</evidence>
<evidence type="ECO:0000256" key="6">
    <source>
        <dbReference type="ARBA" id="ARBA00022691"/>
    </source>
</evidence>
<keyword evidence="9 10" id="KW-0472">Membrane</keyword>
<dbReference type="PROSITE" id="PS51564">
    <property type="entry name" value="SAM_ICMT"/>
    <property type="match status" value="1"/>
</dbReference>
<evidence type="ECO:0000256" key="5">
    <source>
        <dbReference type="ARBA" id="ARBA00022679"/>
    </source>
</evidence>
<dbReference type="Gene3D" id="1.20.120.1630">
    <property type="match status" value="1"/>
</dbReference>
<sequence>MVVFFSGRKFYLILSVSPFPGPVHLYPPPRNPWLCSSLPLRPRPRRSSLSLPAAQLFCDPALVAPCCAPTVLLRRHAASLPACISAARSAGPRRRAARGSGAPPTPAAGALNPLRRLCFKKGEAFSPLTPSLPSFFHPRPLSLQNWTAGPQWRVRSSQCLGTSPHPDCNSRVREGAPGTSRLRWRRRLSAPAAPERGGGHPRGTPPLPRYEEPKRRHQLRFSRTGALRKAPPHAFGLKSLRMRHPLLGTSLGEASPPGAREPQSPSASLGLQIPALAMSAWRQAWQFAAALVFFHGSEYVLAAAFHGRRNVTATSLLISKQYVLAMSFAMLEHLTEILIFPEIKEYWFISNIGLLMVLIGEIVRKVAVVTAGRAFTHVIRIYHEDQHQLVTHGVYRFMRHPGYSGFLIWAVGTQVMLCNPVSTVAFILVLWRFFSKRIPYEEFFLRQFFGSEYEEYARRVHSGLPFIK</sequence>
<dbReference type="GO" id="GO:0032259">
    <property type="term" value="P:methylation"/>
    <property type="evidence" value="ECO:0007669"/>
    <property type="project" value="UniProtKB-KW"/>
</dbReference>
<comment type="caution">
    <text evidence="10">Lacks conserved residue(s) required for the propagation of feature annotation.</text>
</comment>
<feature type="transmembrane region" description="Helical" evidence="10">
    <location>
        <begin position="406"/>
        <end position="434"/>
    </location>
</feature>
<dbReference type="HOGENOM" id="CLU_584491_0_0_1"/>
<keyword evidence="5" id="KW-0808">Transferase</keyword>
<reference evidence="12" key="2">
    <citation type="submission" date="2018-08" db="UniProtKB">
        <authorList>
            <consortium name="EnsemblPlants"/>
        </authorList>
    </citation>
    <scope>IDENTIFICATION</scope>
    <source>
        <strain evidence="12">Yugu1</strain>
    </source>
</reference>
<dbReference type="PANTHER" id="PTHR12714">
    <property type="entry name" value="PROTEIN-S ISOPRENYLCYSTEINE O-METHYLTRANSFERASE"/>
    <property type="match status" value="1"/>
</dbReference>
<dbReference type="GO" id="GO:0005789">
    <property type="term" value="C:endoplasmic reticulum membrane"/>
    <property type="evidence" value="ECO:0007669"/>
    <property type="project" value="UniProtKB-SubCell"/>
</dbReference>
<dbReference type="eggNOG" id="KOG2628">
    <property type="taxonomic scope" value="Eukaryota"/>
</dbReference>